<dbReference type="AlphaFoldDB" id="A0AAN0M7U4"/>
<protein>
    <submittedName>
        <fullName evidence="2">Uncharacterized protein</fullName>
    </submittedName>
</protein>
<evidence type="ECO:0000313" key="2">
    <source>
        <dbReference type="EMBL" id="WZU66369.1"/>
    </source>
</evidence>
<dbReference type="Proteomes" id="UP001470809">
    <property type="component" value="Chromosome"/>
</dbReference>
<feature type="chain" id="PRO_5042892061" evidence="1">
    <location>
        <begin position="19"/>
        <end position="116"/>
    </location>
</feature>
<dbReference type="RefSeq" id="WP_342075694.1">
    <property type="nucleotide sequence ID" value="NZ_CP151767.2"/>
</dbReference>
<feature type="signal peptide" evidence="1">
    <location>
        <begin position="1"/>
        <end position="18"/>
    </location>
</feature>
<sequence>MRLALPSLLLLAACSGEANHLGNPLLWPLTGAQTAAENLVYQQRRGEVEILVKSNFAAITRELEVGDGPTLQTAMATAGIPENERPARLLQLRGDRALYQSNPGALVTALMVYGSS</sequence>
<proteinExistence type="predicted"/>
<evidence type="ECO:0000256" key="1">
    <source>
        <dbReference type="SAM" id="SignalP"/>
    </source>
</evidence>
<name>A0AAN0M7U4_9RHOB</name>
<keyword evidence="3" id="KW-1185">Reference proteome</keyword>
<dbReference type="EMBL" id="CP151767">
    <property type="protein sequence ID" value="WZU66369.1"/>
    <property type="molecule type" value="Genomic_DNA"/>
</dbReference>
<dbReference type="KEGG" id="yrh:AABB31_15055"/>
<accession>A0AAN0M7U4</accession>
<organism evidence="2 3">
    <name type="scientific">Yoonia rhodophyticola</name>
    <dbReference type="NCBI Taxonomy" id="3137370"/>
    <lineage>
        <taxon>Bacteria</taxon>
        <taxon>Pseudomonadati</taxon>
        <taxon>Pseudomonadota</taxon>
        <taxon>Alphaproteobacteria</taxon>
        <taxon>Rhodobacterales</taxon>
        <taxon>Paracoccaceae</taxon>
        <taxon>Yoonia</taxon>
    </lineage>
</organism>
<gene>
    <name evidence="2" type="ORF">AABB31_15055</name>
</gene>
<keyword evidence="1" id="KW-0732">Signal</keyword>
<reference evidence="2 3" key="2">
    <citation type="submission" date="2024-08" db="EMBL/GenBank/DDBJ databases">
        <title>Phylogenomic analyses of a clade within the roseobacter group suggest taxonomic reassignments of species of the genera Aestuariivita, Citreicella, Loktanella, Nautella, Pelagibaca, Ruegeria, Thalassobius, Thiobacimonas and Tropicibacter, and the proposal o.</title>
        <authorList>
            <person name="Jeon C.O."/>
        </authorList>
    </citation>
    <scope>NUCLEOTIDE SEQUENCE [LARGE SCALE GENOMIC DNA]</scope>
    <source>
        <strain evidence="2 3">SS1-5</strain>
    </source>
</reference>
<reference evidence="3" key="1">
    <citation type="submission" date="2024-04" db="EMBL/GenBank/DDBJ databases">
        <title>Phylogenomic analyses of a clade within the roseobacter group suggest taxonomic reassignments of species of the genera Aestuariivita, Citreicella, Loktanella, Nautella, Pelagibaca, Ruegeria, Thalassobius, Thiobacimonas and Tropicibacter, and the proposal o.</title>
        <authorList>
            <person name="Jeon C.O."/>
        </authorList>
    </citation>
    <scope>NUCLEOTIDE SEQUENCE [LARGE SCALE GENOMIC DNA]</scope>
    <source>
        <strain evidence="3">SS1-5</strain>
    </source>
</reference>
<evidence type="ECO:0000313" key="3">
    <source>
        <dbReference type="Proteomes" id="UP001470809"/>
    </source>
</evidence>